<protein>
    <submittedName>
        <fullName evidence="1">Uncharacterized protein</fullName>
    </submittedName>
</protein>
<dbReference type="AlphaFoldDB" id="Q207P6"/>
<feature type="non-terminal residue" evidence="1">
    <location>
        <position position="1"/>
    </location>
</feature>
<name>Q207P6_ICTPU</name>
<reference evidence="1" key="1">
    <citation type="submission" date="2006-02" db="EMBL/GenBank/DDBJ databases">
        <title>Channel catfish gene expression after Edwardsiella ictaluri infection.</title>
        <authorList>
            <person name="Yeh H.-Y."/>
            <person name="Klesius P.H."/>
        </authorList>
    </citation>
    <scope>NUCLEOTIDE SEQUENCE</scope>
</reference>
<organism evidence="1">
    <name type="scientific">Ictalurus punctatus</name>
    <name type="common">Channel catfish</name>
    <name type="synonym">Silurus punctatus</name>
    <dbReference type="NCBI Taxonomy" id="7998"/>
    <lineage>
        <taxon>Eukaryota</taxon>
        <taxon>Metazoa</taxon>
        <taxon>Chordata</taxon>
        <taxon>Craniata</taxon>
        <taxon>Vertebrata</taxon>
        <taxon>Euteleostomi</taxon>
        <taxon>Actinopterygii</taxon>
        <taxon>Neopterygii</taxon>
        <taxon>Teleostei</taxon>
        <taxon>Ostariophysi</taxon>
        <taxon>Siluriformes</taxon>
        <taxon>Ictaluridae</taxon>
        <taxon>Ictalurus</taxon>
    </lineage>
</organism>
<accession>Q207P6</accession>
<sequence>IFRRLDLSFIGRETSQISRSLMTVETKIAGSSITWVLVSKTKTSSNTFQVSPSLSKKIIKKQKENYIYKKMWSLFTQQSVHMNLTAF</sequence>
<evidence type="ECO:0000313" key="1">
    <source>
        <dbReference type="EMBL" id="ABD65524.1"/>
    </source>
</evidence>
<feature type="non-terminal residue" evidence="1">
    <location>
        <position position="87"/>
    </location>
</feature>
<proteinExistence type="evidence at transcript level"/>
<dbReference type="EMBL" id="DQ407852">
    <property type="protein sequence ID" value="ABD65524.1"/>
    <property type="molecule type" value="mRNA"/>
</dbReference>